<protein>
    <recommendedName>
        <fullName evidence="4">Helix-hairpin-helix domain-containing protein</fullName>
    </recommendedName>
</protein>
<accession>A0A1C6SEF3</accession>
<feature type="compositionally biased region" description="Low complexity" evidence="1">
    <location>
        <begin position="180"/>
        <end position="189"/>
    </location>
</feature>
<name>A0A1C6SEF3_9ACTN</name>
<feature type="region of interest" description="Disordered" evidence="1">
    <location>
        <begin position="29"/>
        <end position="105"/>
    </location>
</feature>
<evidence type="ECO:0008006" key="4">
    <source>
        <dbReference type="Google" id="ProtNLM"/>
    </source>
</evidence>
<feature type="region of interest" description="Disordered" evidence="1">
    <location>
        <begin position="143"/>
        <end position="262"/>
    </location>
</feature>
<gene>
    <name evidence="2" type="ORF">GA0074694_4888</name>
</gene>
<evidence type="ECO:0000313" key="2">
    <source>
        <dbReference type="EMBL" id="SCL27699.1"/>
    </source>
</evidence>
<dbReference type="Gene3D" id="1.10.150.20">
    <property type="entry name" value="5' to 3' exonuclease, C-terminal subdomain"/>
    <property type="match status" value="1"/>
</dbReference>
<reference evidence="3" key="1">
    <citation type="submission" date="2016-06" db="EMBL/GenBank/DDBJ databases">
        <authorList>
            <person name="Varghese N."/>
        </authorList>
    </citation>
    <scope>NUCLEOTIDE SEQUENCE [LARGE SCALE GENOMIC DNA]</scope>
    <source>
        <strain evidence="3">DSM 46123</strain>
    </source>
</reference>
<organism evidence="2 3">
    <name type="scientific">Micromonospora inyonensis</name>
    <dbReference type="NCBI Taxonomy" id="47866"/>
    <lineage>
        <taxon>Bacteria</taxon>
        <taxon>Bacillati</taxon>
        <taxon>Actinomycetota</taxon>
        <taxon>Actinomycetes</taxon>
        <taxon>Micromonosporales</taxon>
        <taxon>Micromonosporaceae</taxon>
        <taxon>Micromonospora</taxon>
    </lineage>
</organism>
<keyword evidence="3" id="KW-1185">Reference proteome</keyword>
<feature type="compositionally biased region" description="Low complexity" evidence="1">
    <location>
        <begin position="201"/>
        <end position="237"/>
    </location>
</feature>
<sequence length="341" mass="35429">MAWTFGHSLLLILAVAGGVAAGWALRGRRAPGRPASRVDPVRPATVTRTAPTPDTADRRTDPAVESETVDVPATPGRSDDTPDRYLATEPVPAGPTPPPAAHAEPVDAQLEPVDAQAEPVTVPVEPPAPPAGLQVEPVDAQLEPVEEQTEPVTPQPEPAEPELTPVPRSTTQQTQPLPAPVAEAAQARATSIEPDAAENAPVEVEPTTVEPAEIPPVEVEPTTVEPAEIEPTTVEPTGGTGPAVAEENVTAVPAPRDADDVPADDDFRRIQGIGPKIAAALQAAGIRTYRQLAERDEAGLREVIRGAGLRSAPGLASWPQQARILADAPAEADKVFPAPTA</sequence>
<dbReference type="RefSeq" id="WP_342670942.1">
    <property type="nucleotide sequence ID" value="NZ_FMHU01000002.1"/>
</dbReference>
<feature type="compositionally biased region" description="Low complexity" evidence="1">
    <location>
        <begin position="32"/>
        <end position="54"/>
    </location>
</feature>
<evidence type="ECO:0000256" key="1">
    <source>
        <dbReference type="SAM" id="MobiDB-lite"/>
    </source>
</evidence>
<dbReference type="Proteomes" id="UP000198906">
    <property type="component" value="Unassembled WGS sequence"/>
</dbReference>
<evidence type="ECO:0000313" key="3">
    <source>
        <dbReference type="Proteomes" id="UP000198906"/>
    </source>
</evidence>
<dbReference type="EMBL" id="FMHU01000002">
    <property type="protein sequence ID" value="SCL27699.1"/>
    <property type="molecule type" value="Genomic_DNA"/>
</dbReference>
<proteinExistence type="predicted"/>
<dbReference type="AlphaFoldDB" id="A0A1C6SEF3"/>
<dbReference type="STRING" id="47866.GA0074694_4888"/>